<keyword evidence="1" id="KW-1133">Transmembrane helix</keyword>
<name>A0A6N7VWC5_ACIFE</name>
<feature type="transmembrane region" description="Helical" evidence="1">
    <location>
        <begin position="94"/>
        <end position="111"/>
    </location>
</feature>
<comment type="caution">
    <text evidence="2">The sequence shown here is derived from an EMBL/GenBank/DDBJ whole genome shotgun (WGS) entry which is preliminary data.</text>
</comment>
<keyword evidence="1" id="KW-0812">Transmembrane</keyword>
<accession>A0A6N7VWC5</accession>
<dbReference type="AlphaFoldDB" id="A0A6N7VWC5"/>
<evidence type="ECO:0000256" key="1">
    <source>
        <dbReference type="SAM" id="Phobius"/>
    </source>
</evidence>
<keyword evidence="1" id="KW-0472">Membrane</keyword>
<dbReference type="Proteomes" id="UP000441455">
    <property type="component" value="Unassembled WGS sequence"/>
</dbReference>
<reference evidence="2 3" key="1">
    <citation type="submission" date="2019-08" db="EMBL/GenBank/DDBJ databases">
        <title>In-depth cultivation of the pig gut microbiome towards novel bacterial diversity and tailored functional studies.</title>
        <authorList>
            <person name="Wylensek D."/>
            <person name="Hitch T.C.A."/>
            <person name="Clavel T."/>
        </authorList>
    </citation>
    <scope>NUCLEOTIDE SEQUENCE [LARGE SCALE GENOMIC DNA]</scope>
    <source>
        <strain evidence="2 3">WCA-389-WT-5B</strain>
    </source>
</reference>
<protein>
    <submittedName>
        <fullName evidence="2">Uncharacterized protein</fullName>
    </submittedName>
</protein>
<sequence>MSIFFLLGAFRTFYYVIWEAAERKTATAWRVMFGLLGLAELLLAFYLSPFSAVLRNLEELETVYHYLIRAVVVIFLILGWTESKNLESKTQRKVKSYMLRVYIALLIYLALKYL</sequence>
<evidence type="ECO:0000313" key="3">
    <source>
        <dbReference type="Proteomes" id="UP000441455"/>
    </source>
</evidence>
<organism evidence="2 3">
    <name type="scientific">Acidaminococcus fermentans</name>
    <dbReference type="NCBI Taxonomy" id="905"/>
    <lineage>
        <taxon>Bacteria</taxon>
        <taxon>Bacillati</taxon>
        <taxon>Bacillota</taxon>
        <taxon>Negativicutes</taxon>
        <taxon>Acidaminococcales</taxon>
        <taxon>Acidaminococcaceae</taxon>
        <taxon>Acidaminococcus</taxon>
    </lineage>
</organism>
<evidence type="ECO:0000313" key="2">
    <source>
        <dbReference type="EMBL" id="MSS81401.1"/>
    </source>
</evidence>
<feature type="transmembrane region" description="Helical" evidence="1">
    <location>
        <begin position="31"/>
        <end position="51"/>
    </location>
</feature>
<gene>
    <name evidence="2" type="ORF">FX155_02050</name>
</gene>
<feature type="transmembrane region" description="Helical" evidence="1">
    <location>
        <begin position="63"/>
        <end position="82"/>
    </location>
</feature>
<dbReference type="EMBL" id="VULN01000002">
    <property type="protein sequence ID" value="MSS81401.1"/>
    <property type="molecule type" value="Genomic_DNA"/>
</dbReference>
<proteinExistence type="predicted"/>